<dbReference type="Proteomes" id="UP001152797">
    <property type="component" value="Unassembled WGS sequence"/>
</dbReference>
<dbReference type="GO" id="GO:0006508">
    <property type="term" value="P:proteolysis"/>
    <property type="evidence" value="ECO:0007669"/>
    <property type="project" value="UniProtKB-KW"/>
</dbReference>
<dbReference type="InterPro" id="IPR009003">
    <property type="entry name" value="Peptidase_S1_PA"/>
</dbReference>
<dbReference type="InterPro" id="IPR041517">
    <property type="entry name" value="DEGP_PDZ"/>
</dbReference>
<dbReference type="Gene3D" id="2.40.10.10">
    <property type="entry name" value="Trypsin-like serine proteases"/>
    <property type="match status" value="1"/>
</dbReference>
<name>A0A9P1C4Y1_9DINO</name>
<sequence>MDDGAIDFPFLDSSRCFWIVTLLVLLFHVRMTFGALTWDFATVKHVISTQLTMGAFLKQEIGDKDRRVEEEIFKLRRQNYAVISKSVAHVALPLFLTFVRVALLEPNLISGAQCAAGLFFYLMHCVVGKELIQLTPERMKSFCYSIHICSLVFMILNATYATDLVSFAAMQPFLATGRIAQLGFLDKSVKIPFDILYALVDIGIFIVVFEVRDSTSISFMLMSELTFTLANIFASCVLELWVRARVVATLQTADAESLVSSFRRMLRGVCDGEVLLDHNFEICGESKCLQHLITTTVSMAGKSFDSLLFEEERKRFAEFIQSSTESCGSSESRLKFWPPVCLRMSFRGSAGIRVAADIYHVPVPGLHGSDKPLHLIAFKEDLELRAQTDAQEDAPPQLLPNLGGDPGSTSSLRSLGPSSSRMGESRSFLPGVPELREMALLVDVNTESQDVVKAHLRFRRRKDEPPESKSSMPSMKKMVVPAEWPNLKAKVAEFADKAFWTPNLPPQDLKLALPIHFPDDRLVLAKQVYLKSITGEESGSKVWIGLTGFSAVSRCASSPHDIREIREIREPGGNSGGPVLGAHGLVVGMACSHLKNASNIGYIIPSQVLEQFISCIETHEDLRVTSCYLGVSSLGIGRVQTLESPALCRRLGLPEGCHSGVRLCSVFPLGSSAGLMQEDDVLLEIDGTEISQDATVPLRDNERIHFGHLIAKHVAGRDSVKVKLWRESESLEVDVALRPDRWLVPRIDGYDAAAEYAIIGGLVFIPLSHPWAELKSHDKHWSSSRALIHHYWGEALDQEGRQVVVLSKAGGTGGVFPTERPFPPLGSGQNVMRRACTVFSAGIAFLCGVGGPGFSRCIRMPGFRQLEITQKNCGIALERSNSFPLLDASRVLWDYVGLGQQEGPLAPYLMQARDVATRGELKLRALSFFGGGAEEESVGPILSRLDSEAHRKVTKLIEDHPKMPPERQELLQKQAAEVMTRAREALQETAEGLGERRAWLPAWTSKIQVLEAALVQITTPEMAETGMQQGKGQEADVGCPIVGRSATSDDECSRHIQVIYGTAILRFAANVAAACAMELVEQPDEQSSWAVKVNLPEEQVVLAQERVNAFLQVLAHPCNVGYHNLSNLILSRFAGQPMRNVAELARAVSRCEEEQLVFNFQRPHGDGGELVVLDRKEAIDAEPEILAQHLIAAPCMVRSDGKGEPRLLPSRHPKAAAARGKRFYSSIEFGMAAKQGGSDTSLGPTAGAPKVRRNPFFNQCLELQPFQDARAESKQFGRVYQAGWDVPNLFLPSLSYVKENPKATAHFRQKLCEKDYDAVRLLLHAGFPPSAPLSPRQHRTALFLAVEMGDVLMCQLLVSFKADPFQRLKPQDLRTFGDMGSGKVQPHPLDLAVQNDQLTIIHFFSMHREVPQALDRGNTLPTRQEFPLRLELKANEDGFWGSRAPRPLKHG</sequence>
<dbReference type="Gene3D" id="2.30.42.10">
    <property type="match status" value="1"/>
</dbReference>
<dbReference type="PANTHER" id="PTHR45980:SF9">
    <property type="entry name" value="PROTEASE DO-LIKE 10, MITOCHONDRIAL-RELATED"/>
    <property type="match status" value="1"/>
</dbReference>
<dbReference type="InterPro" id="IPR043504">
    <property type="entry name" value="Peptidase_S1_PA_chymotrypsin"/>
</dbReference>
<dbReference type="EMBL" id="CAMXCT010000957">
    <property type="protein sequence ID" value="CAI3985124.1"/>
    <property type="molecule type" value="Genomic_DNA"/>
</dbReference>
<keyword evidence="9" id="KW-1185">Reference proteome</keyword>
<dbReference type="GO" id="GO:0004252">
    <property type="term" value="F:serine-type endopeptidase activity"/>
    <property type="evidence" value="ECO:0007669"/>
    <property type="project" value="TreeGrafter"/>
</dbReference>
<keyword evidence="2" id="KW-0378">Hydrolase</keyword>
<accession>A0A9P1C4Y1</accession>
<keyword evidence="1 8" id="KW-0645">Protease</keyword>
<evidence type="ECO:0000256" key="3">
    <source>
        <dbReference type="ARBA" id="ARBA00022825"/>
    </source>
</evidence>
<evidence type="ECO:0000313" key="7">
    <source>
        <dbReference type="EMBL" id="CAI3985124.1"/>
    </source>
</evidence>
<keyword evidence="5" id="KW-0472">Membrane</keyword>
<dbReference type="PANTHER" id="PTHR45980">
    <property type="match status" value="1"/>
</dbReference>
<feature type="transmembrane region" description="Helical" evidence="5">
    <location>
        <begin position="82"/>
        <end position="102"/>
    </location>
</feature>
<feature type="transmembrane region" description="Helical" evidence="5">
    <location>
        <begin position="191"/>
        <end position="209"/>
    </location>
</feature>
<dbReference type="EMBL" id="CAMXCT020000957">
    <property type="protein sequence ID" value="CAL1138499.1"/>
    <property type="molecule type" value="Genomic_DNA"/>
</dbReference>
<protein>
    <submittedName>
        <fullName evidence="8">Protease Do-like 10, mitochondrial</fullName>
    </submittedName>
</protein>
<dbReference type="SUPFAM" id="SSF50494">
    <property type="entry name" value="Trypsin-like serine proteases"/>
    <property type="match status" value="1"/>
</dbReference>
<proteinExistence type="predicted"/>
<evidence type="ECO:0000313" key="8">
    <source>
        <dbReference type="EMBL" id="CAL4772436.1"/>
    </source>
</evidence>
<dbReference type="Gene3D" id="3.20.190.20">
    <property type="match status" value="2"/>
</dbReference>
<dbReference type="InterPro" id="IPR046449">
    <property type="entry name" value="DEGP_PDZ_sf"/>
</dbReference>
<keyword evidence="5" id="KW-1133">Transmembrane helix</keyword>
<feature type="transmembrane region" description="Helical" evidence="5">
    <location>
        <begin position="221"/>
        <end position="242"/>
    </location>
</feature>
<dbReference type="SUPFAM" id="SSF48403">
    <property type="entry name" value="Ankyrin repeat"/>
    <property type="match status" value="1"/>
</dbReference>
<evidence type="ECO:0000259" key="6">
    <source>
        <dbReference type="Pfam" id="PF17815"/>
    </source>
</evidence>
<feature type="transmembrane region" description="Helical" evidence="5">
    <location>
        <begin position="17"/>
        <end position="38"/>
    </location>
</feature>
<evidence type="ECO:0000313" key="9">
    <source>
        <dbReference type="Proteomes" id="UP001152797"/>
    </source>
</evidence>
<feature type="transmembrane region" description="Helical" evidence="5">
    <location>
        <begin position="148"/>
        <end position="171"/>
    </location>
</feature>
<feature type="compositionally biased region" description="Low complexity" evidence="4">
    <location>
        <begin position="407"/>
        <end position="421"/>
    </location>
</feature>
<feature type="domain" description="Protease Do-like PDZ" evidence="6">
    <location>
        <begin position="1105"/>
        <end position="1194"/>
    </location>
</feature>
<feature type="transmembrane region" description="Helical" evidence="5">
    <location>
        <begin position="108"/>
        <end position="127"/>
    </location>
</feature>
<keyword evidence="3" id="KW-0720">Serine protease</keyword>
<reference evidence="7" key="1">
    <citation type="submission" date="2022-10" db="EMBL/GenBank/DDBJ databases">
        <authorList>
            <person name="Chen Y."/>
            <person name="Dougan E. K."/>
            <person name="Chan C."/>
            <person name="Rhodes N."/>
            <person name="Thang M."/>
        </authorList>
    </citation>
    <scope>NUCLEOTIDE SEQUENCE</scope>
</reference>
<dbReference type="Pfam" id="PF17815">
    <property type="entry name" value="PDZ_3"/>
    <property type="match status" value="2"/>
</dbReference>
<organism evidence="7">
    <name type="scientific">Cladocopium goreaui</name>
    <dbReference type="NCBI Taxonomy" id="2562237"/>
    <lineage>
        <taxon>Eukaryota</taxon>
        <taxon>Sar</taxon>
        <taxon>Alveolata</taxon>
        <taxon>Dinophyceae</taxon>
        <taxon>Suessiales</taxon>
        <taxon>Symbiodiniaceae</taxon>
        <taxon>Cladocopium</taxon>
    </lineage>
</organism>
<keyword evidence="5" id="KW-0812">Transmembrane</keyword>
<dbReference type="EMBL" id="CAMXCT030000957">
    <property type="protein sequence ID" value="CAL4772436.1"/>
    <property type="molecule type" value="Genomic_DNA"/>
</dbReference>
<evidence type="ECO:0000256" key="1">
    <source>
        <dbReference type="ARBA" id="ARBA00022670"/>
    </source>
</evidence>
<gene>
    <name evidence="7" type="ORF">C1SCF055_LOCUS12607</name>
</gene>
<dbReference type="Gene3D" id="1.25.40.20">
    <property type="entry name" value="Ankyrin repeat-containing domain"/>
    <property type="match status" value="1"/>
</dbReference>
<evidence type="ECO:0000256" key="4">
    <source>
        <dbReference type="SAM" id="MobiDB-lite"/>
    </source>
</evidence>
<evidence type="ECO:0000256" key="2">
    <source>
        <dbReference type="ARBA" id="ARBA00022801"/>
    </source>
</evidence>
<comment type="caution">
    <text evidence="7">The sequence shown here is derived from an EMBL/GenBank/DDBJ whole genome shotgun (WGS) entry which is preliminary data.</text>
</comment>
<dbReference type="InterPro" id="IPR036034">
    <property type="entry name" value="PDZ_sf"/>
</dbReference>
<evidence type="ECO:0000256" key="5">
    <source>
        <dbReference type="SAM" id="Phobius"/>
    </source>
</evidence>
<dbReference type="OrthoDB" id="422916at2759"/>
<feature type="region of interest" description="Disordered" evidence="4">
    <location>
        <begin position="394"/>
        <end position="428"/>
    </location>
</feature>
<reference evidence="8 9" key="2">
    <citation type="submission" date="2024-05" db="EMBL/GenBank/DDBJ databases">
        <authorList>
            <person name="Chen Y."/>
            <person name="Shah S."/>
            <person name="Dougan E. K."/>
            <person name="Thang M."/>
            <person name="Chan C."/>
        </authorList>
    </citation>
    <scope>NUCLEOTIDE SEQUENCE [LARGE SCALE GENOMIC DNA]</scope>
</reference>
<dbReference type="InterPro" id="IPR036770">
    <property type="entry name" value="Ankyrin_rpt-contain_sf"/>
</dbReference>
<feature type="domain" description="Protease Do-like PDZ" evidence="6">
    <location>
        <begin position="748"/>
        <end position="808"/>
    </location>
</feature>